<name>A0AAV5S7F7_9BILA</name>
<dbReference type="Pfam" id="PF00646">
    <property type="entry name" value="F-box"/>
    <property type="match status" value="1"/>
</dbReference>
<accession>A0AAV5S7F7</accession>
<feature type="non-terminal residue" evidence="3">
    <location>
        <position position="121"/>
    </location>
</feature>
<organism evidence="3 4">
    <name type="scientific">Pristionchus entomophagus</name>
    <dbReference type="NCBI Taxonomy" id="358040"/>
    <lineage>
        <taxon>Eukaryota</taxon>
        <taxon>Metazoa</taxon>
        <taxon>Ecdysozoa</taxon>
        <taxon>Nematoda</taxon>
        <taxon>Chromadorea</taxon>
        <taxon>Rhabditida</taxon>
        <taxon>Rhabditina</taxon>
        <taxon>Diplogasteromorpha</taxon>
        <taxon>Diplogasteroidea</taxon>
        <taxon>Neodiplogasteridae</taxon>
        <taxon>Pristionchus</taxon>
    </lineage>
</organism>
<dbReference type="AlphaFoldDB" id="A0AAV5S7F7"/>
<proteinExistence type="predicted"/>
<reference evidence="3" key="1">
    <citation type="submission" date="2023-10" db="EMBL/GenBank/DDBJ databases">
        <title>Genome assembly of Pristionchus species.</title>
        <authorList>
            <person name="Yoshida K."/>
            <person name="Sommer R.J."/>
        </authorList>
    </citation>
    <scope>NUCLEOTIDE SEQUENCE</scope>
    <source>
        <strain evidence="3">RS0144</strain>
    </source>
</reference>
<keyword evidence="1" id="KW-0812">Transmembrane</keyword>
<keyword evidence="1" id="KW-1133">Transmembrane helix</keyword>
<protein>
    <recommendedName>
        <fullName evidence="2">F-box domain-containing protein</fullName>
    </recommendedName>
</protein>
<evidence type="ECO:0000259" key="2">
    <source>
        <dbReference type="Pfam" id="PF00646"/>
    </source>
</evidence>
<feature type="domain" description="F-box" evidence="2">
    <location>
        <begin position="3"/>
        <end position="41"/>
    </location>
</feature>
<gene>
    <name evidence="3" type="ORF">PENTCL1PPCAC_1041</name>
</gene>
<evidence type="ECO:0000313" key="3">
    <source>
        <dbReference type="EMBL" id="GMS78866.1"/>
    </source>
</evidence>
<keyword evidence="1" id="KW-0472">Membrane</keyword>
<feature type="non-terminal residue" evidence="3">
    <location>
        <position position="1"/>
    </location>
</feature>
<keyword evidence="4" id="KW-1185">Reference proteome</keyword>
<evidence type="ECO:0000256" key="1">
    <source>
        <dbReference type="SAM" id="Phobius"/>
    </source>
</evidence>
<comment type="caution">
    <text evidence="3">The sequence shown here is derived from an EMBL/GenBank/DDBJ whole genome shotgun (WGS) entry which is preliminary data.</text>
</comment>
<evidence type="ECO:0000313" key="4">
    <source>
        <dbReference type="Proteomes" id="UP001432027"/>
    </source>
</evidence>
<sequence>FVRLSRNASEKILSILDDKSLQQLREVCKSVKQVVDSSILNTRKTRINKFELFEDGDSGETKLFLHYVINERDHSLWKIFLNTALPSFKSIYLSVINTAFGATIFLLLYLHNCIQHISTIM</sequence>
<dbReference type="Proteomes" id="UP001432027">
    <property type="component" value="Unassembled WGS sequence"/>
</dbReference>
<feature type="transmembrane region" description="Helical" evidence="1">
    <location>
        <begin position="91"/>
        <end position="111"/>
    </location>
</feature>
<dbReference type="EMBL" id="BTSX01000001">
    <property type="protein sequence ID" value="GMS78866.1"/>
    <property type="molecule type" value="Genomic_DNA"/>
</dbReference>
<dbReference type="SUPFAM" id="SSF81383">
    <property type="entry name" value="F-box domain"/>
    <property type="match status" value="1"/>
</dbReference>
<dbReference type="InterPro" id="IPR001810">
    <property type="entry name" value="F-box_dom"/>
</dbReference>
<dbReference type="InterPro" id="IPR036047">
    <property type="entry name" value="F-box-like_dom_sf"/>
</dbReference>